<dbReference type="SMART" id="SM00860">
    <property type="entry name" value="SMI1_KNR4"/>
    <property type="match status" value="1"/>
</dbReference>
<accession>A0A1G7DY40</accession>
<evidence type="ECO:0000313" key="3">
    <source>
        <dbReference type="EMBL" id="SDE56383.1"/>
    </source>
</evidence>
<keyword evidence="1" id="KW-0812">Transmembrane</keyword>
<sequence length="399" mass="46352">MLITDTIHTLQNLPHNGLTLHMGAKAGLISECEATYGITLPDDFKAFYSFSDGLEVDEDIFNIIPLTEIIENKDRRKKAPLYIAEYMIYIDMWQLEINPDDCNDYKIIIEANGNKLVLTNSLSEFIDRVLKGNVFEPGGLYDWQLEVEKQPIYSTKPSTAKYILTVFYYALRYGLISRKEVVEWSDQIIQHENEPESFFIDLSLSHDKNELISWLNSVRVEEDSTVARAILGLLYHRLSAGIITTAEAITVIEKHGFSDRLTNTEHKYIDDFADKAWLDTSAIDDIGLIQKVWDFLAHYKEFEIANYKHWYGFSVGISYKFEGSEKKSTSEYPTHKNKPKIKLWMADAVFYTLFAVSFIITLTTYNEEKHHVWIFLICYLLFKSRKWFVKKLTGVAVRY</sequence>
<evidence type="ECO:0000259" key="2">
    <source>
        <dbReference type="SMART" id="SM00860"/>
    </source>
</evidence>
<dbReference type="InterPro" id="IPR037883">
    <property type="entry name" value="Knr4/Smi1-like_sf"/>
</dbReference>
<evidence type="ECO:0000313" key="4">
    <source>
        <dbReference type="Proteomes" id="UP000199072"/>
    </source>
</evidence>
<organism evidence="3 4">
    <name type="scientific">Mucilaginibacter pineti</name>
    <dbReference type="NCBI Taxonomy" id="1391627"/>
    <lineage>
        <taxon>Bacteria</taxon>
        <taxon>Pseudomonadati</taxon>
        <taxon>Bacteroidota</taxon>
        <taxon>Sphingobacteriia</taxon>
        <taxon>Sphingobacteriales</taxon>
        <taxon>Sphingobacteriaceae</taxon>
        <taxon>Mucilaginibacter</taxon>
    </lineage>
</organism>
<proteinExistence type="predicted"/>
<dbReference type="AlphaFoldDB" id="A0A1G7DY40"/>
<dbReference type="Proteomes" id="UP000199072">
    <property type="component" value="Unassembled WGS sequence"/>
</dbReference>
<dbReference type="InterPro" id="IPR018958">
    <property type="entry name" value="Knr4/Smi1-like_dom"/>
</dbReference>
<feature type="transmembrane region" description="Helical" evidence="1">
    <location>
        <begin position="343"/>
        <end position="365"/>
    </location>
</feature>
<keyword evidence="1" id="KW-0472">Membrane</keyword>
<evidence type="ECO:0000256" key="1">
    <source>
        <dbReference type="SAM" id="Phobius"/>
    </source>
</evidence>
<dbReference type="Pfam" id="PF09346">
    <property type="entry name" value="SMI1_KNR4"/>
    <property type="match status" value="1"/>
</dbReference>
<feature type="domain" description="Knr4/Smi1-like" evidence="2">
    <location>
        <begin position="23"/>
        <end position="128"/>
    </location>
</feature>
<keyword evidence="1" id="KW-1133">Transmembrane helix</keyword>
<dbReference type="RefSeq" id="WP_091150563.1">
    <property type="nucleotide sequence ID" value="NZ_FNAI01000007.1"/>
</dbReference>
<dbReference type="OrthoDB" id="1494506at2"/>
<gene>
    <name evidence="3" type="ORF">SAMN05216464_107185</name>
</gene>
<dbReference type="EMBL" id="FNAI01000007">
    <property type="protein sequence ID" value="SDE56383.1"/>
    <property type="molecule type" value="Genomic_DNA"/>
</dbReference>
<name>A0A1G7DY40_9SPHI</name>
<dbReference type="Gene3D" id="3.40.1580.10">
    <property type="entry name" value="SMI1/KNR4-like"/>
    <property type="match status" value="1"/>
</dbReference>
<dbReference type="SUPFAM" id="SSF160631">
    <property type="entry name" value="SMI1/KNR4-like"/>
    <property type="match status" value="1"/>
</dbReference>
<reference evidence="3 4" key="1">
    <citation type="submission" date="2016-10" db="EMBL/GenBank/DDBJ databases">
        <authorList>
            <person name="de Groot N.N."/>
        </authorList>
    </citation>
    <scope>NUCLEOTIDE SEQUENCE [LARGE SCALE GENOMIC DNA]</scope>
    <source>
        <strain evidence="3 4">47C3B</strain>
    </source>
</reference>
<keyword evidence="4" id="KW-1185">Reference proteome</keyword>
<protein>
    <recommendedName>
        <fullName evidence="2">Knr4/Smi1-like domain-containing protein</fullName>
    </recommendedName>
</protein>